<proteinExistence type="predicted"/>
<protein>
    <submittedName>
        <fullName evidence="1">Uncharacterized protein</fullName>
    </submittedName>
</protein>
<evidence type="ECO:0000313" key="2">
    <source>
        <dbReference type="Proteomes" id="UP000316426"/>
    </source>
</evidence>
<organism evidence="1 2">
    <name type="scientific">Botrimarina mediterranea</name>
    <dbReference type="NCBI Taxonomy" id="2528022"/>
    <lineage>
        <taxon>Bacteria</taxon>
        <taxon>Pseudomonadati</taxon>
        <taxon>Planctomycetota</taxon>
        <taxon>Planctomycetia</taxon>
        <taxon>Pirellulales</taxon>
        <taxon>Lacipirellulaceae</taxon>
        <taxon>Botrimarina</taxon>
    </lineage>
</organism>
<name>A0A518K4Q7_9BACT</name>
<sequence length="80" mass="8791">MKCCRTIIPSDPPVSNPFFIGHWGLVIAHCDSPRLRGPPNYHRICPVIDCTALHSSLSGAMWRGLPTDAANGTCTMRPFQ</sequence>
<dbReference type="KEGG" id="bmei:Spa11_09600"/>
<evidence type="ECO:0000313" key="1">
    <source>
        <dbReference type="EMBL" id="QDV72778.1"/>
    </source>
</evidence>
<accession>A0A518K4Q7</accession>
<dbReference type="AlphaFoldDB" id="A0A518K4Q7"/>
<keyword evidence="2" id="KW-1185">Reference proteome</keyword>
<gene>
    <name evidence="1" type="ORF">Spa11_09600</name>
</gene>
<dbReference type="Proteomes" id="UP000316426">
    <property type="component" value="Chromosome"/>
</dbReference>
<reference evidence="1 2" key="1">
    <citation type="submission" date="2019-02" db="EMBL/GenBank/DDBJ databases">
        <title>Deep-cultivation of Planctomycetes and their phenomic and genomic characterization uncovers novel biology.</title>
        <authorList>
            <person name="Wiegand S."/>
            <person name="Jogler M."/>
            <person name="Boedeker C."/>
            <person name="Pinto D."/>
            <person name="Vollmers J."/>
            <person name="Rivas-Marin E."/>
            <person name="Kohn T."/>
            <person name="Peeters S.H."/>
            <person name="Heuer A."/>
            <person name="Rast P."/>
            <person name="Oberbeckmann S."/>
            <person name="Bunk B."/>
            <person name="Jeske O."/>
            <person name="Meyerdierks A."/>
            <person name="Storesund J.E."/>
            <person name="Kallscheuer N."/>
            <person name="Luecker S."/>
            <person name="Lage O.M."/>
            <person name="Pohl T."/>
            <person name="Merkel B.J."/>
            <person name="Hornburger P."/>
            <person name="Mueller R.-W."/>
            <person name="Bruemmer F."/>
            <person name="Labrenz M."/>
            <person name="Spormann A.M."/>
            <person name="Op den Camp H."/>
            <person name="Overmann J."/>
            <person name="Amann R."/>
            <person name="Jetten M.S.M."/>
            <person name="Mascher T."/>
            <person name="Medema M.H."/>
            <person name="Devos D.P."/>
            <person name="Kaster A.-K."/>
            <person name="Ovreas L."/>
            <person name="Rohde M."/>
            <person name="Galperin M.Y."/>
            <person name="Jogler C."/>
        </authorList>
    </citation>
    <scope>NUCLEOTIDE SEQUENCE [LARGE SCALE GENOMIC DNA]</scope>
    <source>
        <strain evidence="1 2">Spa11</strain>
    </source>
</reference>
<dbReference type="EMBL" id="CP036349">
    <property type="protein sequence ID" value="QDV72778.1"/>
    <property type="molecule type" value="Genomic_DNA"/>
</dbReference>